<reference evidence="1 2" key="1">
    <citation type="submission" date="2021-06" db="EMBL/GenBank/DDBJ databases">
        <authorList>
            <person name="Palmer J.M."/>
        </authorList>
    </citation>
    <scope>NUCLEOTIDE SEQUENCE [LARGE SCALE GENOMIC DNA]</scope>
    <source>
        <strain evidence="1 2">AS_MEX2019</strain>
        <tissue evidence="1">Muscle</tissue>
    </source>
</reference>
<evidence type="ECO:0000313" key="1">
    <source>
        <dbReference type="EMBL" id="MEQ2309048.1"/>
    </source>
</evidence>
<keyword evidence="2" id="KW-1185">Reference proteome</keyword>
<gene>
    <name evidence="1" type="ORF">AMECASPLE_034611</name>
</gene>
<comment type="caution">
    <text evidence="1">The sequence shown here is derived from an EMBL/GenBank/DDBJ whole genome shotgun (WGS) entry which is preliminary data.</text>
</comment>
<name>A0ABV0ZUW8_9TELE</name>
<accession>A0ABV0ZUW8</accession>
<dbReference type="PANTHER" id="PTHR31025:SF27">
    <property type="entry name" value="SI:CH211-193K19.2-RELATED"/>
    <property type="match status" value="1"/>
</dbReference>
<dbReference type="EMBL" id="JAHRIP010070771">
    <property type="protein sequence ID" value="MEQ2309048.1"/>
    <property type="molecule type" value="Genomic_DNA"/>
</dbReference>
<evidence type="ECO:0000313" key="2">
    <source>
        <dbReference type="Proteomes" id="UP001469553"/>
    </source>
</evidence>
<dbReference type="PANTHER" id="PTHR31025">
    <property type="entry name" value="SI:CH211-196P9.1-RELATED"/>
    <property type="match status" value="1"/>
</dbReference>
<dbReference type="Proteomes" id="UP001469553">
    <property type="component" value="Unassembled WGS sequence"/>
</dbReference>
<protein>
    <submittedName>
        <fullName evidence="1">Uncharacterized protein</fullName>
    </submittedName>
</protein>
<sequence>INCEFQRITTVPLQPRFLASLDKHHSKLIEIIRNKGGIVREKTRDILKVLDQCLDVMLKRECLLKCLIVYLGEDVDQLIKEYLDAQKDEAELALVKRTMAVFVIRGEEDTLQAPYDIGIVIEGVKVLNELPSIAHACAMVFGLIYTLNLSYPVELKYTFDALQKLFMEIEPKKMTRRVCSCSVKL</sequence>
<organism evidence="1 2">
    <name type="scientific">Ameca splendens</name>
    <dbReference type="NCBI Taxonomy" id="208324"/>
    <lineage>
        <taxon>Eukaryota</taxon>
        <taxon>Metazoa</taxon>
        <taxon>Chordata</taxon>
        <taxon>Craniata</taxon>
        <taxon>Vertebrata</taxon>
        <taxon>Euteleostomi</taxon>
        <taxon>Actinopterygii</taxon>
        <taxon>Neopterygii</taxon>
        <taxon>Teleostei</taxon>
        <taxon>Neoteleostei</taxon>
        <taxon>Acanthomorphata</taxon>
        <taxon>Ovalentaria</taxon>
        <taxon>Atherinomorphae</taxon>
        <taxon>Cyprinodontiformes</taxon>
        <taxon>Goodeidae</taxon>
        <taxon>Ameca</taxon>
    </lineage>
</organism>
<feature type="non-terminal residue" evidence="1">
    <location>
        <position position="1"/>
    </location>
</feature>
<proteinExistence type="predicted"/>